<dbReference type="PANTHER" id="PTHR46552:SF1">
    <property type="entry name" value="NADH-UBIQUINONE OXIDOREDUCTASE CHAIN 2"/>
    <property type="match status" value="1"/>
</dbReference>
<evidence type="ECO:0000256" key="2">
    <source>
        <dbReference type="ARBA" id="ARBA00004448"/>
    </source>
</evidence>
<dbReference type="PANTHER" id="PTHR46552">
    <property type="entry name" value="NADH-UBIQUINONE OXIDOREDUCTASE CHAIN 2"/>
    <property type="match status" value="1"/>
</dbReference>
<feature type="domain" description="NADH:quinone oxidoreductase/Mrp antiporter transmembrane" evidence="19">
    <location>
        <begin position="14"/>
        <end position="270"/>
    </location>
</feature>
<evidence type="ECO:0000256" key="9">
    <source>
        <dbReference type="ARBA" id="ARBA00022792"/>
    </source>
</evidence>
<gene>
    <name evidence="20" type="primary">nad2</name>
</gene>
<dbReference type="PRINTS" id="PR01436">
    <property type="entry name" value="NADHDHGNASE2"/>
</dbReference>
<evidence type="ECO:0000313" key="20">
    <source>
        <dbReference type="EMBL" id="QXM17012.1"/>
    </source>
</evidence>
<keyword evidence="7 18" id="KW-0679">Respiratory chain</keyword>
<keyword evidence="10 18" id="KW-1278">Translocase</keyword>
<evidence type="ECO:0000256" key="15">
    <source>
        <dbReference type="ARBA" id="ARBA00023128"/>
    </source>
</evidence>
<keyword evidence="8 18" id="KW-0812">Transmembrane</keyword>
<keyword evidence="16 18" id="KW-0472">Membrane</keyword>
<evidence type="ECO:0000256" key="17">
    <source>
        <dbReference type="ARBA" id="ARBA00049551"/>
    </source>
</evidence>
<comment type="catalytic activity">
    <reaction evidence="17 18">
        <text>a ubiquinone + NADH + 5 H(+)(in) = a ubiquinol + NAD(+) + 4 H(+)(out)</text>
        <dbReference type="Rhea" id="RHEA:29091"/>
        <dbReference type="Rhea" id="RHEA-COMP:9565"/>
        <dbReference type="Rhea" id="RHEA-COMP:9566"/>
        <dbReference type="ChEBI" id="CHEBI:15378"/>
        <dbReference type="ChEBI" id="CHEBI:16389"/>
        <dbReference type="ChEBI" id="CHEBI:17976"/>
        <dbReference type="ChEBI" id="CHEBI:57540"/>
        <dbReference type="ChEBI" id="CHEBI:57945"/>
        <dbReference type="EC" id="7.1.1.2"/>
    </reaction>
</comment>
<keyword evidence="13 18" id="KW-0520">NAD</keyword>
<dbReference type="InterPro" id="IPR003917">
    <property type="entry name" value="NADH_UbQ_OxRdtase_chain2"/>
</dbReference>
<feature type="transmembrane region" description="Helical" evidence="18">
    <location>
        <begin position="189"/>
        <end position="211"/>
    </location>
</feature>
<sequence>MLILISSIMLGLSSNNFLSIWLAMELNLLFFMPILINSKSVQECESSVKYFLVQSLSSSIFLFSSMLGSLSLNSLNINVLKMILITSIVMKMAAAPLHMWMPTVVSNSSWFNLYIISVPQKILPLFIFMNLNLNWTIILSLSTMSIVLGTMGNLNQYSLKKLLAFSSISHISWILLALKMTWVSFLFYFLFYALIMTEVCFLFDLTSTNFISELNMKKDSSFLTMITSCKLLSLGGLPPFLGFYPKAIIVFNLMEMNFIWIMIIMLSFSMMSLFIYTRLTYHSLLMSFNSLKTLKVMSLFKKNYTWLLTSEAWTAFSTLTFFMFWQL</sequence>
<evidence type="ECO:0000259" key="19">
    <source>
        <dbReference type="Pfam" id="PF00361"/>
    </source>
</evidence>
<name>A0A8F5J8F2_9NEOP</name>
<keyword evidence="6" id="KW-0813">Transport</keyword>
<evidence type="ECO:0000256" key="10">
    <source>
        <dbReference type="ARBA" id="ARBA00022967"/>
    </source>
</evidence>
<comment type="subcellular location">
    <subcellularLocation>
        <location evidence="2 18">Mitochondrion inner membrane</location>
        <topology evidence="2 18">Multi-pass membrane protein</topology>
    </subcellularLocation>
</comment>
<organism evidence="20">
    <name type="scientific">Aeolothrips indicus</name>
    <dbReference type="NCBI Taxonomy" id="2856552"/>
    <lineage>
        <taxon>Eukaryota</taxon>
        <taxon>Metazoa</taxon>
        <taxon>Ecdysozoa</taxon>
        <taxon>Arthropoda</taxon>
        <taxon>Hexapoda</taxon>
        <taxon>Insecta</taxon>
        <taxon>Pterygota</taxon>
        <taxon>Neoptera</taxon>
        <taxon>Paraneoptera</taxon>
        <taxon>Thysanoptera</taxon>
        <taxon>Terebrantia</taxon>
        <taxon>Aeolothripoidea</taxon>
        <taxon>Aeolothripidae</taxon>
        <taxon>Aeolothrips</taxon>
    </lineage>
</organism>
<feature type="transmembrane region" description="Helical" evidence="18">
    <location>
        <begin position="17"/>
        <end position="36"/>
    </location>
</feature>
<keyword evidence="14 18" id="KW-0830">Ubiquinone</keyword>
<dbReference type="EC" id="7.1.1.2" evidence="4 18"/>
<accession>A0A8F5J8F2</accession>
<dbReference type="InterPro" id="IPR001750">
    <property type="entry name" value="ND/Mrp_TM"/>
</dbReference>
<evidence type="ECO:0000256" key="8">
    <source>
        <dbReference type="ARBA" id="ARBA00022692"/>
    </source>
</evidence>
<comment type="function">
    <text evidence="1">Core subunit of the mitochondrial membrane respiratory chain NADH dehydrogenase (Complex I) that is believed to belong to the minimal assembly required for catalysis. Complex I functions in the transfer of electrons from NADH to the respiratory chain. The immediate electron acceptor for the enzyme is believed to be ubiquinone.</text>
</comment>
<evidence type="ECO:0000256" key="11">
    <source>
        <dbReference type="ARBA" id="ARBA00022982"/>
    </source>
</evidence>
<feature type="transmembrane region" description="Helical" evidence="18">
    <location>
        <begin position="79"/>
        <end position="99"/>
    </location>
</feature>
<comment type="function">
    <text evidence="18">Core subunit of the mitochondrial membrane respiratory chain NADH dehydrogenase (Complex I) which catalyzes electron transfer from NADH through the respiratory chain, using ubiquinone as an electron acceptor. Essential for the catalytic activity and assembly of complex I.</text>
</comment>
<dbReference type="GO" id="GO:0006120">
    <property type="term" value="P:mitochondrial electron transport, NADH to ubiquinone"/>
    <property type="evidence" value="ECO:0007669"/>
    <property type="project" value="InterPro"/>
</dbReference>
<dbReference type="GO" id="GO:0005743">
    <property type="term" value="C:mitochondrial inner membrane"/>
    <property type="evidence" value="ECO:0007669"/>
    <property type="project" value="UniProtKB-SubCell"/>
</dbReference>
<dbReference type="GO" id="GO:0008137">
    <property type="term" value="F:NADH dehydrogenase (ubiquinone) activity"/>
    <property type="evidence" value="ECO:0007669"/>
    <property type="project" value="UniProtKB-EC"/>
</dbReference>
<geneLocation type="mitochondrion" evidence="20"/>
<keyword evidence="15 18" id="KW-0496">Mitochondrion</keyword>
<reference evidence="20" key="1">
    <citation type="submission" date="2021-04" db="EMBL/GenBank/DDBJ databases">
        <title>Mitogenome of Aeolothrips indicus.</title>
        <authorList>
            <person name="Kumar V."/>
            <person name="Tyagi K."/>
            <person name="Pakrashi A."/>
            <person name="Chandra K."/>
        </authorList>
    </citation>
    <scope>NUCLEOTIDE SEQUENCE</scope>
</reference>
<evidence type="ECO:0000256" key="18">
    <source>
        <dbReference type="RuleBase" id="RU003403"/>
    </source>
</evidence>
<protein>
    <recommendedName>
        <fullName evidence="5 18">NADH-ubiquinone oxidoreductase chain 2</fullName>
        <ecNumber evidence="4 18">7.1.1.2</ecNumber>
    </recommendedName>
</protein>
<evidence type="ECO:0000256" key="3">
    <source>
        <dbReference type="ARBA" id="ARBA00007012"/>
    </source>
</evidence>
<dbReference type="Pfam" id="PF00361">
    <property type="entry name" value="Proton_antipo_M"/>
    <property type="match status" value="1"/>
</dbReference>
<feature type="transmembrane region" description="Helical" evidence="18">
    <location>
        <begin position="304"/>
        <end position="325"/>
    </location>
</feature>
<dbReference type="InterPro" id="IPR050175">
    <property type="entry name" value="Complex_I_Subunit_2"/>
</dbReference>
<evidence type="ECO:0000256" key="13">
    <source>
        <dbReference type="ARBA" id="ARBA00023027"/>
    </source>
</evidence>
<evidence type="ECO:0000256" key="5">
    <source>
        <dbReference type="ARBA" id="ARBA00021008"/>
    </source>
</evidence>
<feature type="transmembrane region" description="Helical" evidence="18">
    <location>
        <begin position="257"/>
        <end position="276"/>
    </location>
</feature>
<comment type="similarity">
    <text evidence="3 18">Belongs to the complex I subunit 2 family.</text>
</comment>
<evidence type="ECO:0000256" key="16">
    <source>
        <dbReference type="ARBA" id="ARBA00023136"/>
    </source>
</evidence>
<dbReference type="AlphaFoldDB" id="A0A8F5J8F2"/>
<keyword evidence="12 18" id="KW-1133">Transmembrane helix</keyword>
<evidence type="ECO:0000256" key="14">
    <source>
        <dbReference type="ARBA" id="ARBA00023075"/>
    </source>
</evidence>
<evidence type="ECO:0000256" key="7">
    <source>
        <dbReference type="ARBA" id="ARBA00022660"/>
    </source>
</evidence>
<evidence type="ECO:0000256" key="4">
    <source>
        <dbReference type="ARBA" id="ARBA00012944"/>
    </source>
</evidence>
<evidence type="ECO:0000256" key="1">
    <source>
        <dbReference type="ARBA" id="ARBA00003257"/>
    </source>
</evidence>
<feature type="transmembrane region" description="Helical" evidence="18">
    <location>
        <begin position="48"/>
        <end position="67"/>
    </location>
</feature>
<keyword evidence="11 18" id="KW-0249">Electron transport</keyword>
<proteinExistence type="inferred from homology"/>
<evidence type="ECO:0000256" key="12">
    <source>
        <dbReference type="ARBA" id="ARBA00022989"/>
    </source>
</evidence>
<feature type="transmembrane region" description="Helical" evidence="18">
    <location>
        <begin position="231"/>
        <end position="251"/>
    </location>
</feature>
<evidence type="ECO:0000256" key="6">
    <source>
        <dbReference type="ARBA" id="ARBA00022448"/>
    </source>
</evidence>
<keyword evidence="9 18" id="KW-0999">Mitochondrion inner membrane</keyword>
<feature type="transmembrane region" description="Helical" evidence="18">
    <location>
        <begin position="135"/>
        <end position="155"/>
    </location>
</feature>
<dbReference type="EMBL" id="MW899051">
    <property type="protein sequence ID" value="QXM17012.1"/>
    <property type="molecule type" value="Genomic_DNA"/>
</dbReference>